<reference evidence="1" key="1">
    <citation type="submission" date="2025-08" db="UniProtKB">
        <authorList>
            <consortium name="Ensembl"/>
        </authorList>
    </citation>
    <scope>IDENTIFICATION</scope>
</reference>
<name>A0A8B9FMY4_9PSIT</name>
<evidence type="ECO:0000313" key="1">
    <source>
        <dbReference type="Ensembl" id="ENSACOP00000012336.1"/>
    </source>
</evidence>
<protein>
    <submittedName>
        <fullName evidence="1">Uncharacterized protein</fullName>
    </submittedName>
</protein>
<organism evidence="1 2">
    <name type="scientific">Amazona collaria</name>
    <name type="common">yellow-billed parrot</name>
    <dbReference type="NCBI Taxonomy" id="241587"/>
    <lineage>
        <taxon>Eukaryota</taxon>
        <taxon>Metazoa</taxon>
        <taxon>Chordata</taxon>
        <taxon>Craniata</taxon>
        <taxon>Vertebrata</taxon>
        <taxon>Euteleostomi</taxon>
        <taxon>Archelosauria</taxon>
        <taxon>Archosauria</taxon>
        <taxon>Dinosauria</taxon>
        <taxon>Saurischia</taxon>
        <taxon>Theropoda</taxon>
        <taxon>Coelurosauria</taxon>
        <taxon>Aves</taxon>
        <taxon>Neognathae</taxon>
        <taxon>Neoaves</taxon>
        <taxon>Telluraves</taxon>
        <taxon>Australaves</taxon>
        <taxon>Psittaciformes</taxon>
        <taxon>Psittacidae</taxon>
        <taxon>Amazona</taxon>
    </lineage>
</organism>
<accession>A0A8B9FMY4</accession>
<sequence>KPSKQIDLAVLLAMCEVENYAVCSTLQSMELSTLKPFPPGEPEKFALFLDQVFGIQ</sequence>
<dbReference type="Ensembl" id="ENSACOT00000012772.1">
    <property type="protein sequence ID" value="ENSACOP00000012336.1"/>
    <property type="gene ID" value="ENSACOG00000008576.1"/>
</dbReference>
<proteinExistence type="predicted"/>
<evidence type="ECO:0000313" key="2">
    <source>
        <dbReference type="Proteomes" id="UP000694522"/>
    </source>
</evidence>
<dbReference type="AlphaFoldDB" id="A0A8B9FMY4"/>
<dbReference type="Proteomes" id="UP000694522">
    <property type="component" value="Unplaced"/>
</dbReference>
<reference evidence="1" key="2">
    <citation type="submission" date="2025-09" db="UniProtKB">
        <authorList>
            <consortium name="Ensembl"/>
        </authorList>
    </citation>
    <scope>IDENTIFICATION</scope>
</reference>
<keyword evidence="2" id="KW-1185">Reference proteome</keyword>